<comment type="caution">
    <text evidence="2">The sequence shown here is derived from an EMBL/GenBank/DDBJ whole genome shotgun (WGS) entry which is preliminary data.</text>
</comment>
<name>A0A1R3KR22_9ROSI</name>
<dbReference type="AlphaFoldDB" id="A0A1R3KR22"/>
<proteinExistence type="predicted"/>
<feature type="region of interest" description="Disordered" evidence="1">
    <location>
        <begin position="1"/>
        <end position="31"/>
    </location>
</feature>
<dbReference type="EMBL" id="AWUE01012329">
    <property type="protein sequence ID" value="OMP09535.1"/>
    <property type="molecule type" value="Genomic_DNA"/>
</dbReference>
<protein>
    <submittedName>
        <fullName evidence="2">Uncharacterized protein</fullName>
    </submittedName>
</protein>
<evidence type="ECO:0000313" key="2">
    <source>
        <dbReference type="EMBL" id="OMP09535.1"/>
    </source>
</evidence>
<dbReference type="Proteomes" id="UP000187203">
    <property type="component" value="Unassembled WGS sequence"/>
</dbReference>
<organism evidence="2 3">
    <name type="scientific">Corchorus olitorius</name>
    <dbReference type="NCBI Taxonomy" id="93759"/>
    <lineage>
        <taxon>Eukaryota</taxon>
        <taxon>Viridiplantae</taxon>
        <taxon>Streptophyta</taxon>
        <taxon>Embryophyta</taxon>
        <taxon>Tracheophyta</taxon>
        <taxon>Spermatophyta</taxon>
        <taxon>Magnoliopsida</taxon>
        <taxon>eudicotyledons</taxon>
        <taxon>Gunneridae</taxon>
        <taxon>Pentapetalae</taxon>
        <taxon>rosids</taxon>
        <taxon>malvids</taxon>
        <taxon>Malvales</taxon>
        <taxon>Malvaceae</taxon>
        <taxon>Grewioideae</taxon>
        <taxon>Apeibeae</taxon>
        <taxon>Corchorus</taxon>
    </lineage>
</organism>
<accession>A0A1R3KR22</accession>
<keyword evidence="3" id="KW-1185">Reference proteome</keyword>
<feature type="compositionally biased region" description="Basic and acidic residues" evidence="1">
    <location>
        <begin position="1"/>
        <end position="13"/>
    </location>
</feature>
<evidence type="ECO:0000256" key="1">
    <source>
        <dbReference type="SAM" id="MobiDB-lite"/>
    </source>
</evidence>
<gene>
    <name evidence="2" type="ORF">COLO4_05377</name>
</gene>
<reference evidence="3" key="1">
    <citation type="submission" date="2013-09" db="EMBL/GenBank/DDBJ databases">
        <title>Corchorus olitorius genome sequencing.</title>
        <authorList>
            <person name="Alam M."/>
            <person name="Haque M.S."/>
            <person name="Islam M.S."/>
            <person name="Emdad E.M."/>
            <person name="Islam M.M."/>
            <person name="Ahmed B."/>
            <person name="Halim A."/>
            <person name="Hossen Q.M.M."/>
            <person name="Hossain M.Z."/>
            <person name="Ahmed R."/>
            <person name="Khan M.M."/>
            <person name="Islam R."/>
            <person name="Rashid M.M."/>
            <person name="Khan S.A."/>
            <person name="Rahman M.S."/>
            <person name="Alam M."/>
            <person name="Yahiya A.S."/>
            <person name="Khan M.S."/>
            <person name="Azam M.S."/>
            <person name="Haque T."/>
            <person name="Lashkar M.Z.H."/>
            <person name="Akhand A.I."/>
            <person name="Morshed G."/>
            <person name="Roy S."/>
            <person name="Uddin K.S."/>
            <person name="Rabeya T."/>
            <person name="Hossain A.S."/>
            <person name="Chowdhury A."/>
            <person name="Snigdha A.R."/>
            <person name="Mortoza M.S."/>
            <person name="Matin S.A."/>
            <person name="Hoque S.M.E."/>
            <person name="Islam M.K."/>
            <person name="Roy D.K."/>
            <person name="Haider R."/>
            <person name="Moosa M.M."/>
            <person name="Elias S.M."/>
            <person name="Hasan A.M."/>
            <person name="Jahan S."/>
            <person name="Shafiuddin M."/>
            <person name="Mahmood N."/>
            <person name="Shommy N.S."/>
        </authorList>
    </citation>
    <scope>NUCLEOTIDE SEQUENCE [LARGE SCALE GENOMIC DNA]</scope>
    <source>
        <strain evidence="3">cv. O-4</strain>
    </source>
</reference>
<sequence length="31" mass="3395">MEESGSKVWREAEQQQNNGSGGAALVMAWEN</sequence>
<evidence type="ECO:0000313" key="3">
    <source>
        <dbReference type="Proteomes" id="UP000187203"/>
    </source>
</evidence>